<dbReference type="PANTHER" id="PTHR21666:SF286">
    <property type="entry name" value="LIPOPROTEIN NLPD"/>
    <property type="match status" value="1"/>
</dbReference>
<reference evidence="2 3" key="1">
    <citation type="submission" date="2020-08" db="EMBL/GenBank/DDBJ databases">
        <title>Bridging the membrane lipid divide: bacteria of the FCB group superphylum have the potential to synthesize archaeal ether lipids.</title>
        <authorList>
            <person name="Villanueva L."/>
            <person name="Von Meijenfeldt F.A.B."/>
            <person name="Westbye A.B."/>
            <person name="Yadav S."/>
            <person name="Hopmans E.C."/>
            <person name="Dutilh B.E."/>
            <person name="Sinninghe Damste J.S."/>
        </authorList>
    </citation>
    <scope>NUCLEOTIDE SEQUENCE [LARGE SCALE GENOMIC DNA]</scope>
    <source>
        <strain evidence="2">NIOZ-UU27</strain>
    </source>
</reference>
<evidence type="ECO:0000313" key="2">
    <source>
        <dbReference type="EMBL" id="MBC8179409.1"/>
    </source>
</evidence>
<evidence type="ECO:0000313" key="3">
    <source>
        <dbReference type="Proteomes" id="UP000650524"/>
    </source>
</evidence>
<dbReference type="InterPro" id="IPR011055">
    <property type="entry name" value="Dup_hybrid_motif"/>
</dbReference>
<dbReference type="EMBL" id="JACNJD010000382">
    <property type="protein sequence ID" value="MBC8179409.1"/>
    <property type="molecule type" value="Genomic_DNA"/>
</dbReference>
<dbReference type="InterPro" id="IPR016047">
    <property type="entry name" value="M23ase_b-sheet_dom"/>
</dbReference>
<dbReference type="FunFam" id="2.70.70.10:FF:000006">
    <property type="entry name" value="M23 family peptidase"/>
    <property type="match status" value="1"/>
</dbReference>
<feature type="domain" description="M23ase beta-sheet core" evidence="1">
    <location>
        <begin position="127"/>
        <end position="221"/>
    </location>
</feature>
<dbReference type="Gene3D" id="2.70.70.10">
    <property type="entry name" value="Glucose Permease (Domain IIA)"/>
    <property type="match status" value="1"/>
</dbReference>
<dbReference type="CDD" id="cd12797">
    <property type="entry name" value="M23_peptidase"/>
    <property type="match status" value="1"/>
</dbReference>
<protein>
    <submittedName>
        <fullName evidence="2">M23 family metallopeptidase</fullName>
    </submittedName>
</protein>
<accession>A0A8J6T9E3</accession>
<dbReference type="Pfam" id="PF01551">
    <property type="entry name" value="Peptidase_M23"/>
    <property type="match status" value="1"/>
</dbReference>
<dbReference type="SUPFAM" id="SSF51261">
    <property type="entry name" value="Duplicated hybrid motif"/>
    <property type="match status" value="1"/>
</dbReference>
<evidence type="ECO:0000259" key="1">
    <source>
        <dbReference type="Pfam" id="PF01551"/>
    </source>
</evidence>
<organism evidence="2 3">
    <name type="scientific">Candidatus Desulfacyla euxinica</name>
    <dbReference type="NCBI Taxonomy" id="2841693"/>
    <lineage>
        <taxon>Bacteria</taxon>
        <taxon>Deltaproteobacteria</taxon>
        <taxon>Candidatus Desulfacyla</taxon>
    </lineage>
</organism>
<proteinExistence type="predicted"/>
<dbReference type="PANTHER" id="PTHR21666">
    <property type="entry name" value="PEPTIDASE-RELATED"/>
    <property type="match status" value="1"/>
</dbReference>
<dbReference type="AlphaFoldDB" id="A0A8J6T9E3"/>
<name>A0A8J6T9E3_9DELT</name>
<dbReference type="InterPro" id="IPR050570">
    <property type="entry name" value="Cell_wall_metabolism_enzyme"/>
</dbReference>
<dbReference type="Proteomes" id="UP000650524">
    <property type="component" value="Unassembled WGS sequence"/>
</dbReference>
<sequence>MARRIDQVNQEMNELRELDHKLKVMVNLETGEGDEQFQGVGGSDPALLDPKKSIAKVDRELVRAMHRSLDNLNSDINSSKEDKAGLQEFLENQKMLLASTPSIWPAKGWLSSRFGYRKSPFTDKKEFHKGLDISTRKGSPIVASADGTVSFTGRDRGYGRVVIIRHGYGLKTKYAHLKKSLVKKGQYVKRGETIGLVGNSGRTTGSHLHYEVHLNGVPVNPLRYVLN</sequence>
<gene>
    <name evidence="2" type="ORF">H8E19_18545</name>
</gene>
<dbReference type="GO" id="GO:0004222">
    <property type="term" value="F:metalloendopeptidase activity"/>
    <property type="evidence" value="ECO:0007669"/>
    <property type="project" value="TreeGrafter"/>
</dbReference>
<comment type="caution">
    <text evidence="2">The sequence shown here is derived from an EMBL/GenBank/DDBJ whole genome shotgun (WGS) entry which is preliminary data.</text>
</comment>